<evidence type="ECO:0000313" key="1">
    <source>
        <dbReference type="EMBL" id="MBC5753021.1"/>
    </source>
</evidence>
<evidence type="ECO:0000313" key="2">
    <source>
        <dbReference type="Proteomes" id="UP000621540"/>
    </source>
</evidence>
<organism evidence="1 2">
    <name type="scientific">Roseburia yibonii</name>
    <dbReference type="NCBI Taxonomy" id="2763063"/>
    <lineage>
        <taxon>Bacteria</taxon>
        <taxon>Bacillati</taxon>
        <taxon>Bacillota</taxon>
        <taxon>Clostridia</taxon>
        <taxon>Lachnospirales</taxon>
        <taxon>Lachnospiraceae</taxon>
        <taxon>Roseburia</taxon>
    </lineage>
</organism>
<dbReference type="EMBL" id="JACOQH010000002">
    <property type="protein sequence ID" value="MBC5753021.1"/>
    <property type="molecule type" value="Genomic_DNA"/>
</dbReference>
<keyword evidence="2" id="KW-1185">Reference proteome</keyword>
<proteinExistence type="predicted"/>
<dbReference type="InterPro" id="IPR010022">
    <property type="entry name" value="XkdX"/>
</dbReference>
<dbReference type="RefSeq" id="WP_186981653.1">
    <property type="nucleotide sequence ID" value="NZ_JACOQH010000002.1"/>
</dbReference>
<dbReference type="Pfam" id="PF09693">
    <property type="entry name" value="Phage_XkdX"/>
    <property type="match status" value="1"/>
</dbReference>
<comment type="caution">
    <text evidence="1">The sequence shown here is derived from an EMBL/GenBank/DDBJ whole genome shotgun (WGS) entry which is preliminary data.</text>
</comment>
<name>A0ABR7I7V5_9FIRM</name>
<gene>
    <name evidence="1" type="ORF">H8Z76_03100</name>
</gene>
<reference evidence="1 2" key="1">
    <citation type="submission" date="2020-08" db="EMBL/GenBank/DDBJ databases">
        <title>Genome public.</title>
        <authorList>
            <person name="Liu C."/>
            <person name="Sun Q."/>
        </authorList>
    </citation>
    <scope>NUCLEOTIDE SEQUENCE [LARGE SCALE GENOMIC DNA]</scope>
    <source>
        <strain evidence="1 2">BX0805</strain>
    </source>
</reference>
<protein>
    <submittedName>
        <fullName evidence="1">XkdX family protein</fullName>
    </submittedName>
</protein>
<sequence>MNVKELAEKNYPKHWSKKRLAYLVSIGRLTEEDYAEITERSNDEKEITV</sequence>
<accession>A0ABR7I7V5</accession>
<dbReference type="Proteomes" id="UP000621540">
    <property type="component" value="Unassembled WGS sequence"/>
</dbReference>